<dbReference type="PANTHER" id="PTHR38436">
    <property type="entry name" value="POLYKETIDE CYCLASE SNOAL-LIKE DOMAIN"/>
    <property type="match status" value="1"/>
</dbReference>
<dbReference type="Proteomes" id="UP001642484">
    <property type="component" value="Unassembled WGS sequence"/>
</dbReference>
<dbReference type="EMBL" id="CAXAMN010026659">
    <property type="protein sequence ID" value="CAK9104795.1"/>
    <property type="molecule type" value="Genomic_DNA"/>
</dbReference>
<dbReference type="Pfam" id="PF07366">
    <property type="entry name" value="SnoaL"/>
    <property type="match status" value="1"/>
</dbReference>
<dbReference type="SUPFAM" id="SSF54427">
    <property type="entry name" value="NTF2-like"/>
    <property type="match status" value="1"/>
</dbReference>
<dbReference type="Gene3D" id="3.10.450.50">
    <property type="match status" value="1"/>
</dbReference>
<comment type="caution">
    <text evidence="1">The sequence shown here is derived from an EMBL/GenBank/DDBJ whole genome shotgun (WGS) entry which is preliminary data.</text>
</comment>
<proteinExistence type="predicted"/>
<dbReference type="InterPro" id="IPR009959">
    <property type="entry name" value="Cyclase_SnoaL-like"/>
</dbReference>
<sequence>VVPVLKTTSHGGTLPAATHLLKSDPMDPSQIRHLVEVFYSRVWNARDDRALREILSPELRFRGSTEATERVGPEAFKAYRDAIHQALRDYTCTLQDVLVEGDCAFARVWFRGTHVGQLLGLPGTGRAVEWIGCARFRVVSGVHGARSIGRGSSIR</sequence>
<evidence type="ECO:0008006" key="3">
    <source>
        <dbReference type="Google" id="ProtNLM"/>
    </source>
</evidence>
<dbReference type="InterPro" id="IPR032710">
    <property type="entry name" value="NTF2-like_dom_sf"/>
</dbReference>
<protein>
    <recommendedName>
        <fullName evidence="3">SnoaL-like domain-containing protein</fullName>
    </recommendedName>
</protein>
<feature type="non-terminal residue" evidence="1">
    <location>
        <position position="1"/>
    </location>
</feature>
<organism evidence="1 2">
    <name type="scientific">Durusdinium trenchii</name>
    <dbReference type="NCBI Taxonomy" id="1381693"/>
    <lineage>
        <taxon>Eukaryota</taxon>
        <taxon>Sar</taxon>
        <taxon>Alveolata</taxon>
        <taxon>Dinophyceae</taxon>
        <taxon>Suessiales</taxon>
        <taxon>Symbiodiniaceae</taxon>
        <taxon>Durusdinium</taxon>
    </lineage>
</organism>
<keyword evidence="2" id="KW-1185">Reference proteome</keyword>
<gene>
    <name evidence="1" type="ORF">CCMP2556_LOCUS49094</name>
</gene>
<name>A0ABP0RX91_9DINO</name>
<accession>A0ABP0RX91</accession>
<dbReference type="PANTHER" id="PTHR38436:SF1">
    <property type="entry name" value="ESTER CYCLASE"/>
    <property type="match status" value="1"/>
</dbReference>
<evidence type="ECO:0000313" key="1">
    <source>
        <dbReference type="EMBL" id="CAK9104795.1"/>
    </source>
</evidence>
<evidence type="ECO:0000313" key="2">
    <source>
        <dbReference type="Proteomes" id="UP001642484"/>
    </source>
</evidence>
<reference evidence="1 2" key="1">
    <citation type="submission" date="2024-02" db="EMBL/GenBank/DDBJ databases">
        <authorList>
            <person name="Chen Y."/>
            <person name="Shah S."/>
            <person name="Dougan E. K."/>
            <person name="Thang M."/>
            <person name="Chan C."/>
        </authorList>
    </citation>
    <scope>NUCLEOTIDE SEQUENCE [LARGE SCALE GENOMIC DNA]</scope>
</reference>